<evidence type="ECO:0000256" key="2">
    <source>
        <dbReference type="ARBA" id="ARBA00007131"/>
    </source>
</evidence>
<dbReference type="SUPFAM" id="SSF52518">
    <property type="entry name" value="Thiamin diphosphate-binding fold (THDP-binding)"/>
    <property type="match status" value="1"/>
</dbReference>
<accession>A0A9D2A818</accession>
<comment type="cofactor">
    <cofactor evidence="1">
        <name>thiamine diphosphate</name>
        <dbReference type="ChEBI" id="CHEBI:58937"/>
    </cofactor>
</comment>
<dbReference type="AlphaFoldDB" id="A0A9D2A818"/>
<comment type="similarity">
    <text evidence="2">Belongs to the transketolase family.</text>
</comment>
<dbReference type="Proteomes" id="UP000824151">
    <property type="component" value="Unassembled WGS sequence"/>
</dbReference>
<proteinExistence type="inferred from homology"/>
<evidence type="ECO:0000313" key="6">
    <source>
        <dbReference type="Proteomes" id="UP000824151"/>
    </source>
</evidence>
<gene>
    <name evidence="5" type="ORF">H9871_06315</name>
</gene>
<evidence type="ECO:0000259" key="4">
    <source>
        <dbReference type="Pfam" id="PF00456"/>
    </source>
</evidence>
<reference evidence="5" key="2">
    <citation type="submission" date="2021-04" db="EMBL/GenBank/DDBJ databases">
        <authorList>
            <person name="Gilroy R."/>
        </authorList>
    </citation>
    <scope>NUCLEOTIDE SEQUENCE</scope>
    <source>
        <strain evidence="5">ChiHejej3B27-3195</strain>
    </source>
</reference>
<dbReference type="InterPro" id="IPR029061">
    <property type="entry name" value="THDP-binding"/>
</dbReference>
<comment type="caution">
    <text evidence="5">The sequence shown here is derived from an EMBL/GenBank/DDBJ whole genome shotgun (WGS) entry which is preliminary data.</text>
</comment>
<evidence type="ECO:0000256" key="1">
    <source>
        <dbReference type="ARBA" id="ARBA00001964"/>
    </source>
</evidence>
<dbReference type="PANTHER" id="PTHR47514:SF1">
    <property type="entry name" value="TRANSKETOLASE N-TERMINAL SECTION-RELATED"/>
    <property type="match status" value="1"/>
</dbReference>
<dbReference type="InterPro" id="IPR005474">
    <property type="entry name" value="Transketolase_N"/>
</dbReference>
<feature type="domain" description="Transketolase N-terminal" evidence="4">
    <location>
        <begin position="24"/>
        <end position="189"/>
    </location>
</feature>
<sequence>MNAATNRPAPDAERIERIRRSAYRIRRNALVQAEVQGQGYIGQALGISDVLAALYADQLSIRPQDPEWDGRDRLQMSMGHYGLALYAALAEAGYFDADELKTYATDNSRLPMSSMRTYTPGVEISGGSLGHGLVIANGVAMGLKRKSSPSFVYNLLSDGEVNEGSTWEAASVASHHQLDNLIAVVDDNNQQA</sequence>
<dbReference type="EMBL" id="DXGD01000233">
    <property type="protein sequence ID" value="HIW99739.1"/>
    <property type="molecule type" value="Genomic_DNA"/>
</dbReference>
<organism evidence="5 6">
    <name type="scientific">Candidatus Nesterenkonia stercoripullorum</name>
    <dbReference type="NCBI Taxonomy" id="2838701"/>
    <lineage>
        <taxon>Bacteria</taxon>
        <taxon>Bacillati</taxon>
        <taxon>Actinomycetota</taxon>
        <taxon>Actinomycetes</taxon>
        <taxon>Micrococcales</taxon>
        <taxon>Micrococcaceae</taxon>
        <taxon>Nesterenkonia</taxon>
    </lineage>
</organism>
<name>A0A9D2A818_9MICC</name>
<dbReference type="PANTHER" id="PTHR47514">
    <property type="entry name" value="TRANSKETOLASE N-TERMINAL SECTION-RELATED"/>
    <property type="match status" value="1"/>
</dbReference>
<protein>
    <submittedName>
        <fullName evidence="5">Transketolase</fullName>
    </submittedName>
</protein>
<dbReference type="Gene3D" id="3.40.50.970">
    <property type="match status" value="1"/>
</dbReference>
<evidence type="ECO:0000313" key="5">
    <source>
        <dbReference type="EMBL" id="HIW99739.1"/>
    </source>
</evidence>
<reference evidence="5" key="1">
    <citation type="journal article" date="2021" name="PeerJ">
        <title>Extensive microbial diversity within the chicken gut microbiome revealed by metagenomics and culture.</title>
        <authorList>
            <person name="Gilroy R."/>
            <person name="Ravi A."/>
            <person name="Getino M."/>
            <person name="Pursley I."/>
            <person name="Horton D.L."/>
            <person name="Alikhan N.F."/>
            <person name="Baker D."/>
            <person name="Gharbi K."/>
            <person name="Hall N."/>
            <person name="Watson M."/>
            <person name="Adriaenssens E.M."/>
            <person name="Foster-Nyarko E."/>
            <person name="Jarju S."/>
            <person name="Secka A."/>
            <person name="Antonio M."/>
            <person name="Oren A."/>
            <person name="Chaudhuri R.R."/>
            <person name="La Ragione R."/>
            <person name="Hildebrand F."/>
            <person name="Pallen M.J."/>
        </authorList>
    </citation>
    <scope>NUCLEOTIDE SEQUENCE</scope>
    <source>
        <strain evidence="5">ChiHejej3B27-3195</strain>
    </source>
</reference>
<evidence type="ECO:0000256" key="3">
    <source>
        <dbReference type="ARBA" id="ARBA00023052"/>
    </source>
</evidence>
<keyword evidence="3" id="KW-0786">Thiamine pyrophosphate</keyword>
<dbReference type="GO" id="GO:0000287">
    <property type="term" value="F:magnesium ion binding"/>
    <property type="evidence" value="ECO:0007669"/>
    <property type="project" value="UniProtKB-ARBA"/>
</dbReference>
<dbReference type="Pfam" id="PF00456">
    <property type="entry name" value="Transketolase_N"/>
    <property type="match status" value="1"/>
</dbReference>
<feature type="non-terminal residue" evidence="5">
    <location>
        <position position="192"/>
    </location>
</feature>